<accession>A0A2B7Z791</accession>
<feature type="non-terminal residue" evidence="2">
    <location>
        <position position="1"/>
    </location>
</feature>
<gene>
    <name evidence="2" type="ORF">GX50_08574</name>
</gene>
<feature type="region of interest" description="Disordered" evidence="1">
    <location>
        <begin position="28"/>
        <end position="49"/>
    </location>
</feature>
<evidence type="ECO:0000313" key="2">
    <source>
        <dbReference type="EMBL" id="PGH28687.1"/>
    </source>
</evidence>
<keyword evidence="3" id="KW-1185">Reference proteome</keyword>
<name>A0A2B7Z791_9EURO</name>
<proteinExistence type="predicted"/>
<comment type="caution">
    <text evidence="2">The sequence shown here is derived from an EMBL/GenBank/DDBJ whole genome shotgun (WGS) entry which is preliminary data.</text>
</comment>
<reference evidence="2 3" key="1">
    <citation type="submission" date="2017-10" db="EMBL/GenBank/DDBJ databases">
        <title>Comparative genomics in systemic dimorphic fungi from Ajellomycetaceae.</title>
        <authorList>
            <person name="Munoz J.F."/>
            <person name="Mcewen J.G."/>
            <person name="Clay O.K."/>
            <person name="Cuomo C.A."/>
        </authorList>
    </citation>
    <scope>NUCLEOTIDE SEQUENCE [LARGE SCALE GENOMIC DNA]</scope>
    <source>
        <strain evidence="2 3">UAMH4076</strain>
    </source>
</reference>
<dbReference type="EMBL" id="PDND01000339">
    <property type="protein sequence ID" value="PGH28687.1"/>
    <property type="molecule type" value="Genomic_DNA"/>
</dbReference>
<organism evidence="2 3">
    <name type="scientific">[Emmonsia] crescens</name>
    <dbReference type="NCBI Taxonomy" id="73230"/>
    <lineage>
        <taxon>Eukaryota</taxon>
        <taxon>Fungi</taxon>
        <taxon>Dikarya</taxon>
        <taxon>Ascomycota</taxon>
        <taxon>Pezizomycotina</taxon>
        <taxon>Eurotiomycetes</taxon>
        <taxon>Eurotiomycetidae</taxon>
        <taxon>Onygenales</taxon>
        <taxon>Ajellomycetaceae</taxon>
        <taxon>Emergomyces</taxon>
    </lineage>
</organism>
<feature type="compositionally biased region" description="Polar residues" evidence="1">
    <location>
        <begin position="35"/>
        <end position="49"/>
    </location>
</feature>
<evidence type="ECO:0000256" key="1">
    <source>
        <dbReference type="SAM" id="MobiDB-lite"/>
    </source>
</evidence>
<dbReference type="Proteomes" id="UP000226031">
    <property type="component" value="Unassembled WGS sequence"/>
</dbReference>
<protein>
    <submittedName>
        <fullName evidence="2">Uncharacterized protein</fullName>
    </submittedName>
</protein>
<sequence length="49" mass="5370">FIQDQLNQILANLKSLSHSTETSLEEVYNEGCKDSLSTDSVDSASHLSN</sequence>
<dbReference type="AlphaFoldDB" id="A0A2B7Z791"/>
<evidence type="ECO:0000313" key="3">
    <source>
        <dbReference type="Proteomes" id="UP000226031"/>
    </source>
</evidence>